<dbReference type="GO" id="GO:0030313">
    <property type="term" value="C:cell envelope"/>
    <property type="evidence" value="ECO:0007669"/>
    <property type="project" value="UniProtKB-SubCell"/>
</dbReference>
<dbReference type="InterPro" id="IPR050465">
    <property type="entry name" value="UPF0194_transport"/>
</dbReference>
<protein>
    <recommendedName>
        <fullName evidence="9">RND efflux pump membrane fusion protein barrel-sandwich domain-containing protein</fullName>
    </recommendedName>
</protein>
<sequence>MLKKIFQNKVIRIGMILSILAGGGFYGFKMLDKTTPAASGETVSVTEESVRRGDLTIAFAGDGRSRIPTVNLNFNLSGKLKELYVKEDDEIQSGQILAKLDDSEYIKKLKTAQINYDRAVLNLEQKKQNTNLSLVNEKQQLEDLKAKLDQIEMEYLPMLEMTNYYSKQELELKKMSYESAKAAYTVQQERYNVLLNSDLDLELEKANVETAKITLETAQDELNNTVLRSDVNAKVLNVAYKPGENITTPNSSGEITADTTHFLVVSDAKKIEVIVPVSELDLSNVAVGQTVEVTFEAMERQIFTGKVISIASLHKVDQNSLVTYDVKIELDSGFDQIKSGMTCSVSFILKQRKDVLIIPNKAVKMVDGKQTVKVKTQNGNIESRNIKTGLTDGKNVEITEGLNVGEVVLIENKK</sequence>
<feature type="transmembrane region" description="Helical" evidence="4">
    <location>
        <begin position="10"/>
        <end position="28"/>
    </location>
</feature>
<dbReference type="STRING" id="1424294.Gferi_09180"/>
<keyword evidence="4" id="KW-0472">Membrane</keyword>
<dbReference type="SUPFAM" id="SSF111369">
    <property type="entry name" value="HlyD-like secretion proteins"/>
    <property type="match status" value="1"/>
</dbReference>
<dbReference type="Proteomes" id="UP000095743">
    <property type="component" value="Chromosome"/>
</dbReference>
<keyword evidence="4" id="KW-1133">Transmembrane helix</keyword>
<dbReference type="AlphaFoldDB" id="A0A1D8GFQ3"/>
<dbReference type="InterPro" id="IPR058636">
    <property type="entry name" value="Beta-barrel_YknX"/>
</dbReference>
<dbReference type="InterPro" id="IPR058649">
    <property type="entry name" value="CzcB_C"/>
</dbReference>
<name>A0A1D8GFQ3_9FIRM</name>
<dbReference type="OrthoDB" id="85226at2"/>
<gene>
    <name evidence="7" type="ORF">Gferi_09180</name>
</gene>
<dbReference type="Gene3D" id="2.40.420.20">
    <property type="match status" value="1"/>
</dbReference>
<feature type="domain" description="YknX-like beta-barrel" evidence="6">
    <location>
        <begin position="275"/>
        <end position="345"/>
    </location>
</feature>
<dbReference type="Pfam" id="PF25990">
    <property type="entry name" value="Beta-barrel_YknX"/>
    <property type="match status" value="1"/>
</dbReference>
<dbReference type="PANTHER" id="PTHR32347">
    <property type="entry name" value="EFFLUX SYSTEM COMPONENT YKNX-RELATED"/>
    <property type="match status" value="1"/>
</dbReference>
<dbReference type="Gene3D" id="2.40.30.170">
    <property type="match status" value="1"/>
</dbReference>
<evidence type="ECO:0000259" key="6">
    <source>
        <dbReference type="Pfam" id="PF25990"/>
    </source>
</evidence>
<evidence type="ECO:0000259" key="5">
    <source>
        <dbReference type="Pfam" id="PF25975"/>
    </source>
</evidence>
<evidence type="ECO:0000313" key="7">
    <source>
        <dbReference type="EMBL" id="AOT69741.1"/>
    </source>
</evidence>
<dbReference type="Gene3D" id="2.40.50.100">
    <property type="match status" value="1"/>
</dbReference>
<evidence type="ECO:0000256" key="2">
    <source>
        <dbReference type="ARBA" id="ARBA00023054"/>
    </source>
</evidence>
<dbReference type="KEGG" id="gfe:Gferi_09180"/>
<evidence type="ECO:0008006" key="9">
    <source>
        <dbReference type="Google" id="ProtNLM"/>
    </source>
</evidence>
<dbReference type="EMBL" id="CP017269">
    <property type="protein sequence ID" value="AOT69741.1"/>
    <property type="molecule type" value="Genomic_DNA"/>
</dbReference>
<dbReference type="RefSeq" id="WP_069975770.1">
    <property type="nucleotide sequence ID" value="NZ_CP017269.1"/>
</dbReference>
<feature type="domain" description="CzcB-like C-terminal circularly permuted SH3-like" evidence="5">
    <location>
        <begin position="357"/>
        <end position="412"/>
    </location>
</feature>
<evidence type="ECO:0000313" key="8">
    <source>
        <dbReference type="Proteomes" id="UP000095743"/>
    </source>
</evidence>
<comment type="subcellular location">
    <subcellularLocation>
        <location evidence="1">Cell envelope</location>
    </subcellularLocation>
</comment>
<organism evidence="7 8">
    <name type="scientific">Geosporobacter ferrireducens</name>
    <dbReference type="NCBI Taxonomy" id="1424294"/>
    <lineage>
        <taxon>Bacteria</taxon>
        <taxon>Bacillati</taxon>
        <taxon>Bacillota</taxon>
        <taxon>Clostridia</taxon>
        <taxon>Peptostreptococcales</taxon>
        <taxon>Thermotaleaceae</taxon>
        <taxon>Geosporobacter</taxon>
    </lineage>
</organism>
<dbReference type="Pfam" id="PF25975">
    <property type="entry name" value="CzcB_C"/>
    <property type="match status" value="1"/>
</dbReference>
<accession>A0A1D8GFQ3</accession>
<keyword evidence="2 3" id="KW-0175">Coiled coil</keyword>
<evidence type="ECO:0000256" key="4">
    <source>
        <dbReference type="SAM" id="Phobius"/>
    </source>
</evidence>
<feature type="coiled-coil region" evidence="3">
    <location>
        <begin position="109"/>
        <end position="154"/>
    </location>
</feature>
<keyword evidence="4" id="KW-0812">Transmembrane</keyword>
<evidence type="ECO:0000256" key="3">
    <source>
        <dbReference type="SAM" id="Coils"/>
    </source>
</evidence>
<proteinExistence type="predicted"/>
<evidence type="ECO:0000256" key="1">
    <source>
        <dbReference type="ARBA" id="ARBA00004196"/>
    </source>
</evidence>
<reference evidence="7 8" key="1">
    <citation type="submission" date="2016-09" db="EMBL/GenBank/DDBJ databases">
        <title>Genomic analysis reveals versatility of anaerobic energy metabolism of Geosporobacter ferrireducens IRF9 of phylum Firmicutes.</title>
        <authorList>
            <person name="Kim S.-J."/>
        </authorList>
    </citation>
    <scope>NUCLEOTIDE SEQUENCE [LARGE SCALE GENOMIC DNA]</scope>
    <source>
        <strain evidence="7 8">IRF9</strain>
    </source>
</reference>
<keyword evidence="8" id="KW-1185">Reference proteome</keyword>